<name>A0A4Y2EV09_ARAVE</name>
<evidence type="ECO:0000313" key="1">
    <source>
        <dbReference type="EMBL" id="GBM33092.1"/>
    </source>
</evidence>
<gene>
    <name evidence="1" type="ORF">AVEN_220134_1</name>
</gene>
<comment type="caution">
    <text evidence="1">The sequence shown here is derived from an EMBL/GenBank/DDBJ whole genome shotgun (WGS) entry which is preliminary data.</text>
</comment>
<dbReference type="EMBL" id="BGPR01094000">
    <property type="protein sequence ID" value="GBM33092.1"/>
    <property type="molecule type" value="Genomic_DNA"/>
</dbReference>
<reference evidence="1 2" key="1">
    <citation type="journal article" date="2019" name="Sci. Rep.">
        <title>Orb-weaving spider Araneus ventricosus genome elucidates the spidroin gene catalogue.</title>
        <authorList>
            <person name="Kono N."/>
            <person name="Nakamura H."/>
            <person name="Ohtoshi R."/>
            <person name="Moran D.A.P."/>
            <person name="Shinohara A."/>
            <person name="Yoshida Y."/>
            <person name="Fujiwara M."/>
            <person name="Mori M."/>
            <person name="Tomita M."/>
            <person name="Arakawa K."/>
        </authorList>
    </citation>
    <scope>NUCLEOTIDE SEQUENCE [LARGE SCALE GENOMIC DNA]</scope>
</reference>
<dbReference type="Proteomes" id="UP000499080">
    <property type="component" value="Unassembled WGS sequence"/>
</dbReference>
<proteinExistence type="predicted"/>
<keyword evidence="2" id="KW-1185">Reference proteome</keyword>
<sequence>MTALTIKITLSLKRPPLPQLKSGGNGSGDQQTSVPIPMRWKNINVLVIPQFPSKTGLRPTLLKQRKTMADDCYCIQINPHGEKSDSFSIGDKWILSARNLLRHLD</sequence>
<dbReference type="AlphaFoldDB" id="A0A4Y2EV09"/>
<evidence type="ECO:0000313" key="2">
    <source>
        <dbReference type="Proteomes" id="UP000499080"/>
    </source>
</evidence>
<accession>A0A4Y2EV09</accession>
<organism evidence="1 2">
    <name type="scientific">Araneus ventricosus</name>
    <name type="common">Orbweaver spider</name>
    <name type="synonym">Epeira ventricosa</name>
    <dbReference type="NCBI Taxonomy" id="182803"/>
    <lineage>
        <taxon>Eukaryota</taxon>
        <taxon>Metazoa</taxon>
        <taxon>Ecdysozoa</taxon>
        <taxon>Arthropoda</taxon>
        <taxon>Chelicerata</taxon>
        <taxon>Arachnida</taxon>
        <taxon>Araneae</taxon>
        <taxon>Araneomorphae</taxon>
        <taxon>Entelegynae</taxon>
        <taxon>Araneoidea</taxon>
        <taxon>Araneidae</taxon>
        <taxon>Araneus</taxon>
    </lineage>
</organism>
<protein>
    <submittedName>
        <fullName evidence="1">Uncharacterized protein</fullName>
    </submittedName>
</protein>